<reference evidence="1" key="1">
    <citation type="journal article" date="2023" name="Nat. Commun.">
        <title>Diploid and tetraploid genomes of Acorus and the evolution of monocots.</title>
        <authorList>
            <person name="Ma L."/>
            <person name="Liu K.W."/>
            <person name="Li Z."/>
            <person name="Hsiao Y.Y."/>
            <person name="Qi Y."/>
            <person name="Fu T."/>
            <person name="Tang G.D."/>
            <person name="Zhang D."/>
            <person name="Sun W.H."/>
            <person name="Liu D.K."/>
            <person name="Li Y."/>
            <person name="Chen G.Z."/>
            <person name="Liu X.D."/>
            <person name="Liao X.Y."/>
            <person name="Jiang Y.T."/>
            <person name="Yu X."/>
            <person name="Hao Y."/>
            <person name="Huang J."/>
            <person name="Zhao X.W."/>
            <person name="Ke S."/>
            <person name="Chen Y.Y."/>
            <person name="Wu W.L."/>
            <person name="Hsu J.L."/>
            <person name="Lin Y.F."/>
            <person name="Huang M.D."/>
            <person name="Li C.Y."/>
            <person name="Huang L."/>
            <person name="Wang Z.W."/>
            <person name="Zhao X."/>
            <person name="Zhong W.Y."/>
            <person name="Peng D.H."/>
            <person name="Ahmad S."/>
            <person name="Lan S."/>
            <person name="Zhang J.S."/>
            <person name="Tsai W.C."/>
            <person name="Van de Peer Y."/>
            <person name="Liu Z.J."/>
        </authorList>
    </citation>
    <scope>NUCLEOTIDE SEQUENCE</scope>
    <source>
        <strain evidence="1">SCP</strain>
    </source>
</reference>
<protein>
    <submittedName>
        <fullName evidence="1">Uncharacterized protein</fullName>
    </submittedName>
</protein>
<reference evidence="1" key="2">
    <citation type="submission" date="2023-06" db="EMBL/GenBank/DDBJ databases">
        <authorList>
            <person name="Ma L."/>
            <person name="Liu K.-W."/>
            <person name="Li Z."/>
            <person name="Hsiao Y.-Y."/>
            <person name="Qi Y."/>
            <person name="Fu T."/>
            <person name="Tang G."/>
            <person name="Zhang D."/>
            <person name="Sun W.-H."/>
            <person name="Liu D.-K."/>
            <person name="Li Y."/>
            <person name="Chen G.-Z."/>
            <person name="Liu X.-D."/>
            <person name="Liao X.-Y."/>
            <person name="Jiang Y.-T."/>
            <person name="Yu X."/>
            <person name="Hao Y."/>
            <person name="Huang J."/>
            <person name="Zhao X.-W."/>
            <person name="Ke S."/>
            <person name="Chen Y.-Y."/>
            <person name="Wu W.-L."/>
            <person name="Hsu J.-L."/>
            <person name="Lin Y.-F."/>
            <person name="Huang M.-D."/>
            <person name="Li C.-Y."/>
            <person name="Huang L."/>
            <person name="Wang Z.-W."/>
            <person name="Zhao X."/>
            <person name="Zhong W.-Y."/>
            <person name="Peng D.-H."/>
            <person name="Ahmad S."/>
            <person name="Lan S."/>
            <person name="Zhang J.-S."/>
            <person name="Tsai W.-C."/>
            <person name="Van De Peer Y."/>
            <person name="Liu Z.-J."/>
        </authorList>
    </citation>
    <scope>NUCLEOTIDE SEQUENCE</scope>
    <source>
        <strain evidence="1">SCP</strain>
        <tissue evidence="1">Leaves</tissue>
    </source>
</reference>
<organism evidence="1 2">
    <name type="scientific">Acorus gramineus</name>
    <name type="common">Dwarf sweet flag</name>
    <dbReference type="NCBI Taxonomy" id="55184"/>
    <lineage>
        <taxon>Eukaryota</taxon>
        <taxon>Viridiplantae</taxon>
        <taxon>Streptophyta</taxon>
        <taxon>Embryophyta</taxon>
        <taxon>Tracheophyta</taxon>
        <taxon>Spermatophyta</taxon>
        <taxon>Magnoliopsida</taxon>
        <taxon>Liliopsida</taxon>
        <taxon>Acoraceae</taxon>
        <taxon>Acorus</taxon>
    </lineage>
</organism>
<keyword evidence="2" id="KW-1185">Reference proteome</keyword>
<sequence>MELSSIRDAFDHVSKKRNLSSSNTQEMIDGIIREIENALVKMKTPLDEEGSSINGKSILSELSIKLKEMSPVNQFKQSKKEMDLALHKYAKLLENKFNPDISTVYIDIDFDTRTLN</sequence>
<dbReference type="EMBL" id="JAUJYN010000004">
    <property type="protein sequence ID" value="KAK1272522.1"/>
    <property type="molecule type" value="Genomic_DNA"/>
</dbReference>
<evidence type="ECO:0000313" key="2">
    <source>
        <dbReference type="Proteomes" id="UP001179952"/>
    </source>
</evidence>
<dbReference type="Proteomes" id="UP001179952">
    <property type="component" value="Unassembled WGS sequence"/>
</dbReference>
<proteinExistence type="predicted"/>
<comment type="caution">
    <text evidence="1">The sequence shown here is derived from an EMBL/GenBank/DDBJ whole genome shotgun (WGS) entry which is preliminary data.</text>
</comment>
<gene>
    <name evidence="1" type="ORF">QJS04_geneDACA015221</name>
</gene>
<evidence type="ECO:0000313" key="1">
    <source>
        <dbReference type="EMBL" id="KAK1272522.1"/>
    </source>
</evidence>
<accession>A0AAV9B877</accession>
<name>A0AAV9B877_ACOGR</name>
<dbReference type="AlphaFoldDB" id="A0AAV9B877"/>